<dbReference type="EC" id="2.7.7.65" evidence="2"/>
<comment type="caution">
    <text evidence="4">The sequence shown here is derived from an EMBL/GenBank/DDBJ whole genome shotgun (WGS) entry which is preliminary data.</text>
</comment>
<evidence type="ECO:0000256" key="1">
    <source>
        <dbReference type="ARBA" id="ARBA00001946"/>
    </source>
</evidence>
<protein>
    <recommendedName>
        <fullName evidence="2">diguanylate cyclase</fullName>
        <ecNumber evidence="2">2.7.7.65</ecNumber>
    </recommendedName>
</protein>
<dbReference type="InterPro" id="IPR000160">
    <property type="entry name" value="GGDEF_dom"/>
</dbReference>
<name>A0A4V2RSV6_9GAMM</name>
<dbReference type="InterPro" id="IPR043128">
    <property type="entry name" value="Rev_trsase/Diguanyl_cyclase"/>
</dbReference>
<dbReference type="FunFam" id="3.30.70.270:FF:000001">
    <property type="entry name" value="Diguanylate cyclase domain protein"/>
    <property type="match status" value="1"/>
</dbReference>
<dbReference type="InterPro" id="IPR029787">
    <property type="entry name" value="Nucleotide_cyclase"/>
</dbReference>
<dbReference type="PROSITE" id="PS50887">
    <property type="entry name" value="GGDEF"/>
    <property type="match status" value="1"/>
</dbReference>
<reference evidence="4 5" key="1">
    <citation type="submission" date="2019-03" db="EMBL/GenBank/DDBJ databases">
        <title>Freshwater and sediment microbial communities from various areas in North America, analyzing microbe dynamics in response to fracking.</title>
        <authorList>
            <person name="Lamendella R."/>
        </authorList>
    </citation>
    <scope>NUCLEOTIDE SEQUENCE [LARGE SCALE GENOMIC DNA]</scope>
    <source>
        <strain evidence="4 5">74A</strain>
    </source>
</reference>
<dbReference type="GO" id="GO:0052621">
    <property type="term" value="F:diguanylate cyclase activity"/>
    <property type="evidence" value="ECO:0007669"/>
    <property type="project" value="UniProtKB-EC"/>
</dbReference>
<keyword evidence="5" id="KW-1185">Reference proteome</keyword>
<evidence type="ECO:0000259" key="3">
    <source>
        <dbReference type="PROSITE" id="PS50887"/>
    </source>
</evidence>
<proteinExistence type="predicted"/>
<dbReference type="InterPro" id="IPR050469">
    <property type="entry name" value="Diguanylate_Cyclase"/>
</dbReference>
<dbReference type="NCBIfam" id="TIGR00254">
    <property type="entry name" value="GGDEF"/>
    <property type="match status" value="1"/>
</dbReference>
<evidence type="ECO:0000313" key="5">
    <source>
        <dbReference type="Proteomes" id="UP000294832"/>
    </source>
</evidence>
<gene>
    <name evidence="4" type="ORF">EDC91_104151</name>
</gene>
<feature type="domain" description="GGDEF" evidence="3">
    <location>
        <begin position="165"/>
        <end position="292"/>
    </location>
</feature>
<dbReference type="PANTHER" id="PTHR45138">
    <property type="entry name" value="REGULATORY COMPONENTS OF SENSORY TRANSDUCTION SYSTEM"/>
    <property type="match status" value="1"/>
</dbReference>
<dbReference type="GO" id="GO:1902201">
    <property type="term" value="P:negative regulation of bacterial-type flagellum-dependent cell motility"/>
    <property type="evidence" value="ECO:0007669"/>
    <property type="project" value="TreeGrafter"/>
</dbReference>
<dbReference type="PANTHER" id="PTHR45138:SF6">
    <property type="entry name" value="DIGUANYLATE CYCLASE DGCN"/>
    <property type="match status" value="1"/>
</dbReference>
<dbReference type="CDD" id="cd01949">
    <property type="entry name" value="GGDEF"/>
    <property type="match status" value="1"/>
</dbReference>
<dbReference type="RefSeq" id="WP_133038121.1">
    <property type="nucleotide sequence ID" value="NZ_SLWF01000004.1"/>
</dbReference>
<dbReference type="GO" id="GO:0005886">
    <property type="term" value="C:plasma membrane"/>
    <property type="evidence" value="ECO:0007669"/>
    <property type="project" value="TreeGrafter"/>
</dbReference>
<dbReference type="Proteomes" id="UP000294832">
    <property type="component" value="Unassembled WGS sequence"/>
</dbReference>
<dbReference type="EMBL" id="SLWF01000004">
    <property type="protein sequence ID" value="TCN88016.1"/>
    <property type="molecule type" value="Genomic_DNA"/>
</dbReference>
<dbReference type="SMART" id="SM00267">
    <property type="entry name" value="GGDEF"/>
    <property type="match status" value="1"/>
</dbReference>
<dbReference type="SUPFAM" id="SSF55073">
    <property type="entry name" value="Nucleotide cyclase"/>
    <property type="match status" value="1"/>
</dbReference>
<organism evidence="4 5">
    <name type="scientific">Shewanella fodinae</name>
    <dbReference type="NCBI Taxonomy" id="552357"/>
    <lineage>
        <taxon>Bacteria</taxon>
        <taxon>Pseudomonadati</taxon>
        <taxon>Pseudomonadota</taxon>
        <taxon>Gammaproteobacteria</taxon>
        <taxon>Alteromonadales</taxon>
        <taxon>Shewanellaceae</taxon>
        <taxon>Shewanella</taxon>
    </lineage>
</organism>
<dbReference type="AlphaFoldDB" id="A0A4V2RSV6"/>
<evidence type="ECO:0000256" key="2">
    <source>
        <dbReference type="ARBA" id="ARBA00012528"/>
    </source>
</evidence>
<evidence type="ECO:0000313" key="4">
    <source>
        <dbReference type="EMBL" id="TCN88016.1"/>
    </source>
</evidence>
<dbReference type="GO" id="GO:0043709">
    <property type="term" value="P:cell adhesion involved in single-species biofilm formation"/>
    <property type="evidence" value="ECO:0007669"/>
    <property type="project" value="TreeGrafter"/>
</dbReference>
<accession>A0A4V2RSV6</accession>
<dbReference type="Pfam" id="PF00990">
    <property type="entry name" value="GGDEF"/>
    <property type="match status" value="1"/>
</dbReference>
<comment type="cofactor">
    <cofactor evidence="1">
        <name>Mg(2+)</name>
        <dbReference type="ChEBI" id="CHEBI:18420"/>
    </cofactor>
</comment>
<sequence length="292" mass="33108">MDYISNIGGHRDALESWHDDTRHVTAQPDPLQLLQKLHGSLDPRTVFACYGKQLLQYLPLSGIYCKFGELELRWGRLKGIKLMHEVPVGDAEAELEYYLQLPLSIGEMLVLQQLEPLLSQPLNNAVRYQQMASQAMFDALTGLGNRHFFDQAFRTVLARAQRSRNQVSLLLLDLDNFKQLNDQMGHHYGDKALVRFGEIVRRSIRRCDQPFRLGGDEFAILVEGDVSAAVSIANRILQYMQTEILFNQQNVTCSMGIGAWQPHLNQAQLFNNTDAALYWAKSAGRNGYALAE</sequence>
<dbReference type="OrthoDB" id="9812260at2"/>
<dbReference type="Gene3D" id="3.30.70.270">
    <property type="match status" value="1"/>
</dbReference>